<evidence type="ECO:0000313" key="8">
    <source>
        <dbReference type="EMBL" id="VFU01058.1"/>
    </source>
</evidence>
<keyword evidence="2 4" id="KW-0808">Transferase</keyword>
<dbReference type="PROSITE" id="PS51687">
    <property type="entry name" value="SAM_MT_RNA_M5U"/>
    <property type="match status" value="1"/>
</dbReference>
<dbReference type="Proteomes" id="UP000332933">
    <property type="component" value="Unassembled WGS sequence"/>
</dbReference>
<gene>
    <name evidence="8" type="primary">Aste57867_24418</name>
    <name evidence="7" type="ORF">As57867_024342</name>
    <name evidence="8" type="ORF">ASTE57867_24418</name>
</gene>
<feature type="binding site" evidence="4">
    <location>
        <position position="465"/>
    </location>
    <ligand>
        <name>S-adenosyl-L-methionine</name>
        <dbReference type="ChEBI" id="CHEBI:59789"/>
    </ligand>
</feature>
<dbReference type="OrthoDB" id="10250660at2759"/>
<dbReference type="InterPro" id="IPR029063">
    <property type="entry name" value="SAM-dependent_MTases_sf"/>
</dbReference>
<evidence type="ECO:0000256" key="5">
    <source>
        <dbReference type="PROSITE-ProRule" id="PRU10015"/>
    </source>
</evidence>
<dbReference type="GO" id="GO:0008173">
    <property type="term" value="F:RNA methyltransferase activity"/>
    <property type="evidence" value="ECO:0007669"/>
    <property type="project" value="InterPro"/>
</dbReference>
<evidence type="ECO:0000313" key="7">
    <source>
        <dbReference type="EMBL" id="KAF0683561.1"/>
    </source>
</evidence>
<comment type="similarity">
    <text evidence="4">Belongs to the class I-like SAM-binding methyltransferase superfamily. RNA M5U methyltransferase family.</text>
</comment>
<evidence type="ECO:0000313" key="9">
    <source>
        <dbReference type="Proteomes" id="UP000332933"/>
    </source>
</evidence>
<keyword evidence="1 4" id="KW-0489">Methyltransferase</keyword>
<dbReference type="CDD" id="cd02440">
    <property type="entry name" value="AdoMet_MTases"/>
    <property type="match status" value="1"/>
</dbReference>
<keyword evidence="3 4" id="KW-0949">S-adenosyl-L-methionine</keyword>
<dbReference type="EMBL" id="CAADRA010007416">
    <property type="protein sequence ID" value="VFU01058.1"/>
    <property type="molecule type" value="Genomic_DNA"/>
</dbReference>
<dbReference type="PANTHER" id="PTHR11061">
    <property type="entry name" value="RNA M5U METHYLTRANSFERASE"/>
    <property type="match status" value="1"/>
</dbReference>
<dbReference type="Gene3D" id="3.40.50.150">
    <property type="entry name" value="Vaccinia Virus protein VP39"/>
    <property type="match status" value="1"/>
</dbReference>
<dbReference type="AlphaFoldDB" id="A0A485LRG6"/>
<dbReference type="GO" id="GO:0006396">
    <property type="term" value="P:RNA processing"/>
    <property type="evidence" value="ECO:0007669"/>
    <property type="project" value="InterPro"/>
</dbReference>
<keyword evidence="9" id="KW-1185">Reference proteome</keyword>
<dbReference type="PANTHER" id="PTHR11061:SF30">
    <property type="entry name" value="TRNA (URACIL(54)-C(5))-METHYLTRANSFERASE"/>
    <property type="match status" value="1"/>
</dbReference>
<organism evidence="8 9">
    <name type="scientific">Aphanomyces stellatus</name>
    <dbReference type="NCBI Taxonomy" id="120398"/>
    <lineage>
        <taxon>Eukaryota</taxon>
        <taxon>Sar</taxon>
        <taxon>Stramenopiles</taxon>
        <taxon>Oomycota</taxon>
        <taxon>Saprolegniomycetes</taxon>
        <taxon>Saprolegniales</taxon>
        <taxon>Verrucalvaceae</taxon>
        <taxon>Aphanomyces</taxon>
    </lineage>
</organism>
<dbReference type="Pfam" id="PF05958">
    <property type="entry name" value="tRNA_U5-meth_tr"/>
    <property type="match status" value="1"/>
</dbReference>
<feature type="compositionally biased region" description="Polar residues" evidence="6">
    <location>
        <begin position="15"/>
        <end position="39"/>
    </location>
</feature>
<dbReference type="Gene3D" id="2.40.50.140">
    <property type="entry name" value="Nucleic acid-binding proteins"/>
    <property type="match status" value="1"/>
</dbReference>
<dbReference type="Gene3D" id="2.40.50.1070">
    <property type="match status" value="1"/>
</dbReference>
<feature type="binding site" evidence="4">
    <location>
        <position position="395"/>
    </location>
    <ligand>
        <name>S-adenosyl-L-methionine</name>
        <dbReference type="ChEBI" id="CHEBI:59789"/>
    </ligand>
</feature>
<feature type="active site" description="Nucleophile" evidence="4">
    <location>
        <position position="493"/>
    </location>
</feature>
<dbReference type="EMBL" id="VJMH01007390">
    <property type="protein sequence ID" value="KAF0683561.1"/>
    <property type="molecule type" value="Genomic_DNA"/>
</dbReference>
<accession>A0A485LRG6</accession>
<reference evidence="8 9" key="1">
    <citation type="submission" date="2019-03" db="EMBL/GenBank/DDBJ databases">
        <authorList>
            <person name="Gaulin E."/>
            <person name="Dumas B."/>
        </authorList>
    </citation>
    <scope>NUCLEOTIDE SEQUENCE [LARGE SCALE GENOMIC DNA]</scope>
    <source>
        <strain evidence="8">CBS 568.67</strain>
    </source>
</reference>
<evidence type="ECO:0000256" key="1">
    <source>
        <dbReference type="ARBA" id="ARBA00022603"/>
    </source>
</evidence>
<sequence length="538" mass="57219">MLHRVLRSGGALRRSSAQSTRALPCSQQERTVASQSTHSDAAPSSAKLKRRALVDVTIDRFDVHGNGVGRDALTNAVCTVVGAIPGQQWKGRVVNDKCSPVRVVGMELLVQSTQYAKPPCPHFSDCGGCKTQHVPYPLQVEAKQATVDDLLAPLEVASAPVDAAPALFHYRNKTEFTVSAGRWLTAADKASADANDDDKSRRRSPFTIGFFPKSTGTNRKWDGRVVAIDRCLLQDERANRVLAALWTTLADTVAAYDHLQHTGALRNVVLRVGTTPTGATQLMVGLSTATVDGAASLQSVVPALLAALAPADAATLVSVVQFMDDEMQRRHPDESTTFAVLHGAPHVTDSILGRGFRVSLHSFFQPNTAAASVLYAHLVAMVADQPAPPVVWDLFCGVGSIGICLADHVAHVVGIDVVPAAIVDAAHNARANGVADKTTFVCADVLAPDFGAAVTLPHPDVVVVDPPRPGLSPPLVAFLATTVRPREIFYVSCNVVTQARDLAPLLGGGYAVVASQPVDMLPHTPHVENIVRLRRVDE</sequence>
<evidence type="ECO:0000256" key="6">
    <source>
        <dbReference type="SAM" id="MobiDB-lite"/>
    </source>
</evidence>
<dbReference type="InterPro" id="IPR010280">
    <property type="entry name" value="U5_MeTrfase_fam"/>
</dbReference>
<evidence type="ECO:0000256" key="2">
    <source>
        <dbReference type="ARBA" id="ARBA00022679"/>
    </source>
</evidence>
<evidence type="ECO:0000256" key="3">
    <source>
        <dbReference type="ARBA" id="ARBA00022691"/>
    </source>
</evidence>
<reference evidence="7" key="2">
    <citation type="submission" date="2019-06" db="EMBL/GenBank/DDBJ databases">
        <title>Genomics analysis of Aphanomyces spp. identifies a new class of oomycete effector associated with host adaptation.</title>
        <authorList>
            <person name="Gaulin E."/>
        </authorList>
    </citation>
    <scope>NUCLEOTIDE SEQUENCE</scope>
    <source>
        <strain evidence="7">CBS 578.67</strain>
    </source>
</reference>
<dbReference type="InterPro" id="IPR012340">
    <property type="entry name" value="NA-bd_OB-fold"/>
</dbReference>
<name>A0A485LRG6_9STRA</name>
<feature type="active site" evidence="5">
    <location>
        <position position="493"/>
    </location>
</feature>
<dbReference type="InterPro" id="IPR030390">
    <property type="entry name" value="MeTrfase_TrmA_AS"/>
</dbReference>
<feature type="binding site" evidence="4">
    <location>
        <position position="365"/>
    </location>
    <ligand>
        <name>S-adenosyl-L-methionine</name>
        <dbReference type="ChEBI" id="CHEBI:59789"/>
    </ligand>
</feature>
<feature type="region of interest" description="Disordered" evidence="6">
    <location>
        <begin position="1"/>
        <end position="46"/>
    </location>
</feature>
<dbReference type="GO" id="GO:0032259">
    <property type="term" value="P:methylation"/>
    <property type="evidence" value="ECO:0007669"/>
    <property type="project" value="UniProtKB-KW"/>
</dbReference>
<evidence type="ECO:0000256" key="4">
    <source>
        <dbReference type="PROSITE-ProRule" id="PRU01024"/>
    </source>
</evidence>
<protein>
    <submittedName>
        <fullName evidence="8">Aste57867_24418 protein</fullName>
    </submittedName>
</protein>
<dbReference type="SUPFAM" id="SSF53335">
    <property type="entry name" value="S-adenosyl-L-methionine-dependent methyltransferases"/>
    <property type="match status" value="1"/>
</dbReference>
<proteinExistence type="inferred from homology"/>
<feature type="binding site" evidence="4">
    <location>
        <position position="416"/>
    </location>
    <ligand>
        <name>S-adenosyl-L-methionine</name>
        <dbReference type="ChEBI" id="CHEBI:59789"/>
    </ligand>
</feature>
<dbReference type="PROSITE" id="PS01230">
    <property type="entry name" value="TRMA_1"/>
    <property type="match status" value="1"/>
</dbReference>